<evidence type="ECO:0000256" key="7">
    <source>
        <dbReference type="ARBA" id="ARBA00023136"/>
    </source>
</evidence>
<dbReference type="OrthoDB" id="9802264at2"/>
<dbReference type="PANTHER" id="PTHR43166:SF6">
    <property type="entry name" value="PHOSPHONATES IMPORT ATP-BINDING PROTEIN PHNC"/>
    <property type="match status" value="1"/>
</dbReference>
<dbReference type="Pfam" id="PF00005">
    <property type="entry name" value="ABC_tran"/>
    <property type="match status" value="1"/>
</dbReference>
<evidence type="ECO:0000313" key="13">
    <source>
        <dbReference type="Proteomes" id="UP000563601"/>
    </source>
</evidence>
<keyword evidence="6" id="KW-1278">Translocase</keyword>
<evidence type="ECO:0000256" key="6">
    <source>
        <dbReference type="ARBA" id="ARBA00022967"/>
    </source>
</evidence>
<accession>A0A6P1T9S7</accession>
<evidence type="ECO:0000256" key="2">
    <source>
        <dbReference type="ARBA" id="ARBA00022448"/>
    </source>
</evidence>
<keyword evidence="2" id="KW-0813">Transport</keyword>
<evidence type="ECO:0000256" key="8">
    <source>
        <dbReference type="SAM" id="MobiDB-lite"/>
    </source>
</evidence>
<reference evidence="10 13" key="2">
    <citation type="submission" date="2020-08" db="EMBL/GenBank/DDBJ databases">
        <title>Genomic Encyclopedia of Type Strains, Phase IV (KMG-IV): sequencing the most valuable type-strain genomes for metagenomic binning, comparative biology and taxonomic classification.</title>
        <authorList>
            <person name="Goeker M."/>
        </authorList>
    </citation>
    <scope>NUCLEOTIDE SEQUENCE [LARGE SCALE GENOMIC DNA]</scope>
    <source>
        <strain evidence="10 13">DSM 11525</strain>
    </source>
</reference>
<proteinExistence type="predicted"/>
<keyword evidence="3" id="KW-1003">Cell membrane</keyword>
<dbReference type="PROSITE" id="PS50893">
    <property type="entry name" value="ABC_TRANSPORTER_2"/>
    <property type="match status" value="1"/>
</dbReference>
<feature type="domain" description="ABC transporter" evidence="9">
    <location>
        <begin position="3"/>
        <end position="250"/>
    </location>
</feature>
<dbReference type="InterPro" id="IPR003439">
    <property type="entry name" value="ABC_transporter-like_ATP-bd"/>
</dbReference>
<dbReference type="AlphaFoldDB" id="A0A6P1T9S7"/>
<keyword evidence="5 10" id="KW-0067">ATP-binding</keyword>
<dbReference type="InterPro" id="IPR027417">
    <property type="entry name" value="P-loop_NTPase"/>
</dbReference>
<evidence type="ECO:0000313" key="10">
    <source>
        <dbReference type="EMBL" id="MBB5213232.1"/>
    </source>
</evidence>
<sequence>MTLRDASIAFKQPADATQTHALHQIALTINTGEQVAIIGPSGAGKTTLLRLLATAEQPHTGELQILDTQPWALSGNALQQLRARIGLVQQSPPLPPRQRVVTAVAAGRAGKWSRLKSAVNLLYPLDIDNIRNTLAKLDLADKMFQRCDQLSGGQLQRVAIARALYQQPEILLADEPVSAMDPVLAEHTLALLSRETRQHGATLVVSLHNLALALRHFPRVIGLRGGKIQFDKPASEISDTELEKLYINDQLPAATEQSGQPINSSRPSTLPRC</sequence>
<dbReference type="Proteomes" id="UP000563601">
    <property type="component" value="Unassembled WGS sequence"/>
</dbReference>
<dbReference type="GO" id="GO:0005886">
    <property type="term" value="C:plasma membrane"/>
    <property type="evidence" value="ECO:0007669"/>
    <property type="project" value="UniProtKB-SubCell"/>
</dbReference>
<keyword evidence="7" id="KW-0472">Membrane</keyword>
<evidence type="ECO:0000256" key="1">
    <source>
        <dbReference type="ARBA" id="ARBA00004417"/>
    </source>
</evidence>
<dbReference type="SUPFAM" id="SSF52540">
    <property type="entry name" value="P-loop containing nucleoside triphosphate hydrolases"/>
    <property type="match status" value="1"/>
</dbReference>
<dbReference type="EMBL" id="CP047491">
    <property type="protein sequence ID" value="QHQ38505.1"/>
    <property type="molecule type" value="Genomic_DNA"/>
</dbReference>
<dbReference type="Gene3D" id="3.40.50.300">
    <property type="entry name" value="P-loop containing nucleotide triphosphate hydrolases"/>
    <property type="match status" value="1"/>
</dbReference>
<dbReference type="GO" id="GO:0016887">
    <property type="term" value="F:ATP hydrolysis activity"/>
    <property type="evidence" value="ECO:0007669"/>
    <property type="project" value="InterPro"/>
</dbReference>
<gene>
    <name evidence="11" type="ORF">GTQ55_05520</name>
    <name evidence="10" type="ORF">HNQ53_003480</name>
</gene>
<dbReference type="InterPro" id="IPR003593">
    <property type="entry name" value="AAA+_ATPase"/>
</dbReference>
<evidence type="ECO:0000313" key="12">
    <source>
        <dbReference type="Proteomes" id="UP000464675"/>
    </source>
</evidence>
<evidence type="ECO:0000256" key="5">
    <source>
        <dbReference type="ARBA" id="ARBA00022840"/>
    </source>
</evidence>
<dbReference type="SMART" id="SM00382">
    <property type="entry name" value="AAA"/>
    <property type="match status" value="1"/>
</dbReference>
<evidence type="ECO:0000259" key="9">
    <source>
        <dbReference type="PROSITE" id="PS50893"/>
    </source>
</evidence>
<evidence type="ECO:0000256" key="3">
    <source>
        <dbReference type="ARBA" id="ARBA00022475"/>
    </source>
</evidence>
<reference evidence="11 12" key="1">
    <citation type="submission" date="2020-01" db="EMBL/GenBank/DDBJ databases">
        <title>The possibility of degradation of plastic by Microbulbifer hydrolyticus IRE-31.</title>
        <authorList>
            <person name="Liu L."/>
        </authorList>
    </citation>
    <scope>NUCLEOTIDE SEQUENCE [LARGE SCALE GENOMIC DNA]</scope>
    <source>
        <strain evidence="11 12">IRE-31</strain>
    </source>
</reference>
<dbReference type="GO" id="GO:0005524">
    <property type="term" value="F:ATP binding"/>
    <property type="evidence" value="ECO:0007669"/>
    <property type="project" value="UniProtKB-KW"/>
</dbReference>
<dbReference type="EMBL" id="JACHHR010000007">
    <property type="protein sequence ID" value="MBB5213232.1"/>
    <property type="molecule type" value="Genomic_DNA"/>
</dbReference>
<dbReference type="RefSeq" id="WP_161857839.1">
    <property type="nucleotide sequence ID" value="NZ_CP047491.1"/>
</dbReference>
<protein>
    <submittedName>
        <fullName evidence="11">ATP-binding cassette domain-containing protein</fullName>
    </submittedName>
    <submittedName>
        <fullName evidence="10">Phosphonate transport system ATP-binding protein</fullName>
    </submittedName>
</protein>
<feature type="compositionally biased region" description="Polar residues" evidence="8">
    <location>
        <begin position="255"/>
        <end position="273"/>
    </location>
</feature>
<dbReference type="Proteomes" id="UP000464675">
    <property type="component" value="Chromosome"/>
</dbReference>
<name>A0A6P1T9S7_9GAMM</name>
<dbReference type="InterPro" id="IPR050086">
    <property type="entry name" value="MetN_ABC_transporter-like"/>
</dbReference>
<keyword evidence="12" id="KW-1185">Reference proteome</keyword>
<organism evidence="10 13">
    <name type="scientific">Microbulbifer hydrolyticus</name>
    <dbReference type="NCBI Taxonomy" id="48074"/>
    <lineage>
        <taxon>Bacteria</taxon>
        <taxon>Pseudomonadati</taxon>
        <taxon>Pseudomonadota</taxon>
        <taxon>Gammaproteobacteria</taxon>
        <taxon>Cellvibrionales</taxon>
        <taxon>Microbulbiferaceae</taxon>
        <taxon>Microbulbifer</taxon>
    </lineage>
</organism>
<dbReference type="InterPro" id="IPR017871">
    <property type="entry name" value="ABC_transporter-like_CS"/>
</dbReference>
<dbReference type="PANTHER" id="PTHR43166">
    <property type="entry name" value="AMINO ACID IMPORT ATP-BINDING PROTEIN"/>
    <property type="match status" value="1"/>
</dbReference>
<keyword evidence="4" id="KW-0547">Nucleotide-binding</keyword>
<evidence type="ECO:0000256" key="4">
    <source>
        <dbReference type="ARBA" id="ARBA00022741"/>
    </source>
</evidence>
<dbReference type="PROSITE" id="PS00211">
    <property type="entry name" value="ABC_TRANSPORTER_1"/>
    <property type="match status" value="1"/>
</dbReference>
<comment type="subcellular location">
    <subcellularLocation>
        <location evidence="1">Cell inner membrane</location>
        <topology evidence="1">Peripheral membrane protein</topology>
    </subcellularLocation>
</comment>
<feature type="region of interest" description="Disordered" evidence="8">
    <location>
        <begin position="253"/>
        <end position="273"/>
    </location>
</feature>
<evidence type="ECO:0000313" key="11">
    <source>
        <dbReference type="EMBL" id="QHQ38505.1"/>
    </source>
</evidence>